<dbReference type="Pfam" id="PF01663">
    <property type="entry name" value="Phosphodiest"/>
    <property type="match status" value="1"/>
</dbReference>
<keyword evidence="1" id="KW-0812">Transmembrane</keyword>
<dbReference type="PANTHER" id="PTHR10151">
    <property type="entry name" value="ECTONUCLEOTIDE PYROPHOSPHATASE/PHOSPHODIESTERASE"/>
    <property type="match status" value="1"/>
</dbReference>
<comment type="caution">
    <text evidence="2">The sequence shown here is derived from an EMBL/GenBank/DDBJ whole genome shotgun (WGS) entry which is preliminary data.</text>
</comment>
<feature type="transmembrane region" description="Helical" evidence="1">
    <location>
        <begin position="14"/>
        <end position="33"/>
    </location>
</feature>
<protein>
    <recommendedName>
        <fullName evidence="4">Sulfatase N-terminal domain-containing protein</fullName>
    </recommendedName>
</protein>
<feature type="transmembrane region" description="Helical" evidence="1">
    <location>
        <begin position="550"/>
        <end position="568"/>
    </location>
</feature>
<evidence type="ECO:0000313" key="2">
    <source>
        <dbReference type="EMBL" id="OGL46347.1"/>
    </source>
</evidence>
<feature type="transmembrane region" description="Helical" evidence="1">
    <location>
        <begin position="580"/>
        <end position="600"/>
    </location>
</feature>
<sequence length="606" mass="68526">MTESKNITKDLKRFLRCLTTYSIFIALVVPLLMEADLLASDKHTPAEYAVVIIIDGCRPEYLKLATLPHIQELANRGVTYQQAWAGQIPNNTPPVHATLGTGVFPSRHHVVGFKWKDPETGNSFYPRSLKNIRSGALAKVISDANVPSVFELYKKKNPKEHTLALSSVKPYAAIPLGNFGADYILFTPPFKKEDLGHGEEDIKIGMMRGFEALTGHDIGEDLLNKINQQIKPYKKPGDYDTWAVEAFLTVFNAKKPKLSMINLPEIDDTGHKYGGMSSPETINPVIENVDIQIGRIIKAFKEAGIYEKTLFVITADHGMVSNDYNLSIGSYIWAFWGFKSWPQLGITSPYIWLKDSNRSGKVAKKIEEMKPFGINQVFYKSVVDNGFVYQSTSNNEKSSLEETYRYLLQTMAGPNSPDIYLFIKENAVIGKKFPLKSRGKHYGTTWYAQHIPLIISGPGVKQNYYSDMPSRIVDIPPTILTLMGVQPEDMDGIVLADALSHPLPDQVETQESLSEKLRSYQRSLVDQSQNDLYEIKHKPRSISFFYSHSLWYLEALTLLCFSVTLLVIRKVVKENNHKKVILIFLFAFLIISQIVFFLALRKLLEI</sequence>
<gene>
    <name evidence="2" type="ORF">A2W05_08390</name>
</gene>
<evidence type="ECO:0008006" key="4">
    <source>
        <dbReference type="Google" id="ProtNLM"/>
    </source>
</evidence>
<accession>A0A1F7RZR5</accession>
<keyword evidence="1" id="KW-1133">Transmembrane helix</keyword>
<dbReference type="PANTHER" id="PTHR10151:SF120">
    <property type="entry name" value="BIS(5'-ADENOSYL)-TRIPHOSPHATASE"/>
    <property type="match status" value="1"/>
</dbReference>
<dbReference type="InterPro" id="IPR017850">
    <property type="entry name" value="Alkaline_phosphatase_core_sf"/>
</dbReference>
<dbReference type="Proteomes" id="UP000178797">
    <property type="component" value="Unassembled WGS sequence"/>
</dbReference>
<dbReference type="SUPFAM" id="SSF53649">
    <property type="entry name" value="Alkaline phosphatase-like"/>
    <property type="match status" value="1"/>
</dbReference>
<dbReference type="AlphaFoldDB" id="A0A1F7RZR5"/>
<reference evidence="2 3" key="1">
    <citation type="journal article" date="2016" name="Nat. Commun.">
        <title>Thousands of microbial genomes shed light on interconnected biogeochemical processes in an aquifer system.</title>
        <authorList>
            <person name="Anantharaman K."/>
            <person name="Brown C.T."/>
            <person name="Hug L.A."/>
            <person name="Sharon I."/>
            <person name="Castelle C.J."/>
            <person name="Probst A.J."/>
            <person name="Thomas B.C."/>
            <person name="Singh A."/>
            <person name="Wilkins M.J."/>
            <person name="Karaoz U."/>
            <person name="Brodie E.L."/>
            <person name="Williams K.H."/>
            <person name="Hubbard S.S."/>
            <person name="Banfield J.F."/>
        </authorList>
    </citation>
    <scope>NUCLEOTIDE SEQUENCE [LARGE SCALE GENOMIC DNA]</scope>
</reference>
<organism evidence="2 3">
    <name type="scientific">Candidatus Schekmanbacteria bacterium RBG_16_38_10</name>
    <dbReference type="NCBI Taxonomy" id="1817879"/>
    <lineage>
        <taxon>Bacteria</taxon>
        <taxon>Candidatus Schekmaniibacteriota</taxon>
    </lineage>
</organism>
<name>A0A1F7RZR5_9BACT</name>
<dbReference type="Gene3D" id="3.40.720.10">
    <property type="entry name" value="Alkaline Phosphatase, subunit A"/>
    <property type="match status" value="1"/>
</dbReference>
<dbReference type="GO" id="GO:0016787">
    <property type="term" value="F:hydrolase activity"/>
    <property type="evidence" value="ECO:0007669"/>
    <property type="project" value="UniProtKB-ARBA"/>
</dbReference>
<evidence type="ECO:0000313" key="3">
    <source>
        <dbReference type="Proteomes" id="UP000178797"/>
    </source>
</evidence>
<keyword evidence="1" id="KW-0472">Membrane</keyword>
<evidence type="ECO:0000256" key="1">
    <source>
        <dbReference type="SAM" id="Phobius"/>
    </source>
</evidence>
<proteinExistence type="predicted"/>
<dbReference type="EMBL" id="MGDE01000092">
    <property type="protein sequence ID" value="OGL46347.1"/>
    <property type="molecule type" value="Genomic_DNA"/>
</dbReference>
<dbReference type="InterPro" id="IPR002591">
    <property type="entry name" value="Phosphodiest/P_Trfase"/>
</dbReference>